<reference evidence="11" key="1">
    <citation type="journal article" date="2012" name="ISME J.">
        <title>Biogeography and phylogenetic diversity of a cluster of exclusively marine myxobacteria.</title>
        <authorList>
            <person name="Brinkhoff T."/>
            <person name="Fischer D."/>
            <person name="Vollmers J."/>
            <person name="Voget S."/>
            <person name="Beardsley C."/>
            <person name="Thole S."/>
            <person name="Mussmann M."/>
            <person name="Kunze B."/>
            <person name="Wagner-Dobler I."/>
            <person name="Daniel R."/>
            <person name="Simon M."/>
        </authorList>
    </citation>
    <scope>NUCLEOTIDE SEQUENCE</scope>
</reference>
<dbReference type="Pfam" id="PF03150">
    <property type="entry name" value="CCP_MauG"/>
    <property type="match status" value="1"/>
</dbReference>
<feature type="domain" description="Cytochrome c" evidence="10">
    <location>
        <begin position="210"/>
        <end position="330"/>
    </location>
</feature>
<feature type="binding site" description="covalent" evidence="8">
    <location>
        <position position="82"/>
    </location>
    <ligand>
        <name>heme c</name>
        <dbReference type="ChEBI" id="CHEBI:61717"/>
        <label>1</label>
    </ligand>
</feature>
<keyword evidence="2 8" id="KW-0349">Heme</keyword>
<name>G3D5G5_9BACT</name>
<dbReference type="GO" id="GO:0046872">
    <property type="term" value="F:metal ion binding"/>
    <property type="evidence" value="ECO:0007669"/>
    <property type="project" value="UniProtKB-KW"/>
</dbReference>
<dbReference type="Pfam" id="PF00034">
    <property type="entry name" value="Cytochrom_C"/>
    <property type="match status" value="1"/>
</dbReference>
<feature type="binding site" description="axial binding residue" evidence="9">
    <location>
        <position position="86"/>
    </location>
    <ligand>
        <name>heme c</name>
        <dbReference type="ChEBI" id="CHEBI:61717"/>
        <label>1</label>
    </ligand>
    <ligandPart>
        <name>Fe</name>
        <dbReference type="ChEBI" id="CHEBI:18248"/>
    </ligandPart>
</feature>
<dbReference type="PANTHER" id="PTHR30600:SF7">
    <property type="entry name" value="CYTOCHROME C PEROXIDASE-RELATED"/>
    <property type="match status" value="1"/>
</dbReference>
<gene>
    <name evidence="11" type="ORF">MMCf1_200</name>
</gene>
<keyword evidence="3 9" id="KW-0479">Metal-binding</keyword>
<evidence type="ECO:0000256" key="7">
    <source>
        <dbReference type="ARBA" id="ARBA00023004"/>
    </source>
</evidence>
<comment type="subcellular location">
    <subcellularLocation>
        <location evidence="1">Periplasm</location>
    </subcellularLocation>
</comment>
<dbReference type="EC" id="1.11.1.5" evidence="11"/>
<dbReference type="AlphaFoldDB" id="G3D5G5"/>
<dbReference type="PIRSF" id="PIRSF000294">
    <property type="entry name" value="Cytochrome-c_peroxidase"/>
    <property type="match status" value="1"/>
</dbReference>
<feature type="binding site" description="covalent" evidence="8">
    <location>
        <position position="227"/>
    </location>
    <ligand>
        <name>heme c</name>
        <dbReference type="ChEBI" id="CHEBI:61717"/>
        <label>2</label>
    </ligand>
</feature>
<feature type="binding site" description="axial binding residue" evidence="9">
    <location>
        <position position="305"/>
    </location>
    <ligand>
        <name>heme c</name>
        <dbReference type="ChEBI" id="CHEBI:61717"/>
        <label>2</label>
    </ligand>
    <ligandPart>
        <name>Fe</name>
        <dbReference type="ChEBI" id="CHEBI:18248"/>
    </ligandPart>
</feature>
<evidence type="ECO:0000256" key="9">
    <source>
        <dbReference type="PIRSR" id="PIRSR000294-2"/>
    </source>
</evidence>
<dbReference type="InterPro" id="IPR009056">
    <property type="entry name" value="Cyt_c-like_dom"/>
</dbReference>
<keyword evidence="4" id="KW-0732">Signal</keyword>
<sequence>MSQMKWALLIVAATAVVGCTKKETPPPAAEEAAAVEKEKPAVVAVEPILPLPSSVDVNMDKVLLGRSLYHDTILSGDGTVACVTCHSLDHGGAEPRKTSTGIAGQIGPINSPTVLNSGYNFVQFWDGRAKDLQEQAAGPVTNPIEMGANWDEVVGRLKKNKEYASDFAKLYEDGVTQANTTDAIAEYEKSLITPSRFDKFLLGDENAITDAEKQGYATFKEVGCTACHTGINVGGTMFQKMGLVKDYFAGRGTPLTDADMGRFNVSKNPAEKHFFKVPSLRNIELTPPYLHDGSQSTLEGTVKIMGTYQLGRDLTDAQVNSIVTFLKSLTGELPAHAKPGS</sequence>
<proteinExistence type="predicted"/>
<dbReference type="PANTHER" id="PTHR30600">
    <property type="entry name" value="CYTOCHROME C PEROXIDASE-RELATED"/>
    <property type="match status" value="1"/>
</dbReference>
<evidence type="ECO:0000259" key="10">
    <source>
        <dbReference type="PROSITE" id="PS51007"/>
    </source>
</evidence>
<evidence type="ECO:0000256" key="8">
    <source>
        <dbReference type="PIRSR" id="PIRSR000294-1"/>
    </source>
</evidence>
<comment type="PTM">
    <text evidence="8">Binds 2 heme groups per subunit.</text>
</comment>
<dbReference type="InterPro" id="IPR036909">
    <property type="entry name" value="Cyt_c-like_dom_sf"/>
</dbReference>
<feature type="domain" description="Cytochrome c" evidence="10">
    <location>
        <begin position="60"/>
        <end position="192"/>
    </location>
</feature>
<dbReference type="GO" id="GO:0009055">
    <property type="term" value="F:electron transfer activity"/>
    <property type="evidence" value="ECO:0007669"/>
    <property type="project" value="InterPro"/>
</dbReference>
<evidence type="ECO:0000256" key="5">
    <source>
        <dbReference type="ARBA" id="ARBA00022764"/>
    </source>
</evidence>
<feature type="binding site" description="covalent" evidence="8">
    <location>
        <position position="224"/>
    </location>
    <ligand>
        <name>heme c</name>
        <dbReference type="ChEBI" id="CHEBI:61717"/>
        <label>2</label>
    </ligand>
</feature>
<keyword evidence="5" id="KW-0574">Periplasm</keyword>
<dbReference type="Gene3D" id="1.10.760.10">
    <property type="entry name" value="Cytochrome c-like domain"/>
    <property type="match status" value="2"/>
</dbReference>
<protein>
    <submittedName>
        <fullName evidence="11">Predicted cytochrome c551 peroxidase</fullName>
        <ecNumber evidence="11">1.11.1.5</ecNumber>
    </submittedName>
</protein>
<evidence type="ECO:0000313" key="11">
    <source>
        <dbReference type="EMBL" id="ADN05973.1"/>
    </source>
</evidence>
<feature type="binding site" description="axial binding residue" evidence="9">
    <location>
        <position position="228"/>
    </location>
    <ligand>
        <name>heme c</name>
        <dbReference type="ChEBI" id="CHEBI:61717"/>
        <label>2</label>
    </ligand>
    <ligandPart>
        <name>Fe</name>
        <dbReference type="ChEBI" id="CHEBI:18248"/>
    </ligandPart>
</feature>
<dbReference type="PROSITE" id="PS51007">
    <property type="entry name" value="CYTC"/>
    <property type="match status" value="2"/>
</dbReference>
<dbReference type="GO" id="GO:0020037">
    <property type="term" value="F:heme binding"/>
    <property type="evidence" value="ECO:0007669"/>
    <property type="project" value="InterPro"/>
</dbReference>
<comment type="cofactor">
    <cofactor evidence="8">
        <name>heme</name>
        <dbReference type="ChEBI" id="CHEBI:30413"/>
    </cofactor>
    <text evidence="8">Binds 2 heme groups.</text>
</comment>
<keyword evidence="7 9" id="KW-0408">Iron</keyword>
<feature type="binding site" description="covalent" evidence="8">
    <location>
        <position position="85"/>
    </location>
    <ligand>
        <name>heme c</name>
        <dbReference type="ChEBI" id="CHEBI:61717"/>
        <label>1</label>
    </ligand>
</feature>
<accession>G3D5G5</accession>
<dbReference type="InterPro" id="IPR051395">
    <property type="entry name" value="Cytochrome_c_Peroxidase/MauG"/>
</dbReference>
<dbReference type="SUPFAM" id="SSF46626">
    <property type="entry name" value="Cytochrome c"/>
    <property type="match status" value="2"/>
</dbReference>
<keyword evidence="6 11" id="KW-0560">Oxidoreductase</keyword>
<dbReference type="GO" id="GO:0004130">
    <property type="term" value="F:cytochrome-c peroxidase activity"/>
    <property type="evidence" value="ECO:0007669"/>
    <property type="project" value="UniProtKB-EC"/>
</dbReference>
<evidence type="ECO:0000256" key="6">
    <source>
        <dbReference type="ARBA" id="ARBA00023002"/>
    </source>
</evidence>
<keyword evidence="11" id="KW-0575">Peroxidase</keyword>
<evidence type="ECO:0000256" key="2">
    <source>
        <dbReference type="ARBA" id="ARBA00022617"/>
    </source>
</evidence>
<dbReference type="InterPro" id="IPR004852">
    <property type="entry name" value="Di-haem_cyt_c_peroxidsae"/>
</dbReference>
<dbReference type="GO" id="GO:0042597">
    <property type="term" value="C:periplasmic space"/>
    <property type="evidence" value="ECO:0007669"/>
    <property type="project" value="UniProtKB-SubCell"/>
</dbReference>
<dbReference type="InterPro" id="IPR026259">
    <property type="entry name" value="MauG/Cytc_peroxidase"/>
</dbReference>
<evidence type="ECO:0000256" key="3">
    <source>
        <dbReference type="ARBA" id="ARBA00022723"/>
    </source>
</evidence>
<evidence type="ECO:0000256" key="4">
    <source>
        <dbReference type="ARBA" id="ARBA00022729"/>
    </source>
</evidence>
<organism evidence="11">
    <name type="scientific">uncultured Myxococcales bacterium</name>
    <dbReference type="NCBI Taxonomy" id="253830"/>
    <lineage>
        <taxon>Bacteria</taxon>
        <taxon>Pseudomonadati</taxon>
        <taxon>Myxococcota</taxon>
        <taxon>Myxococcia</taxon>
        <taxon>Myxococcales</taxon>
        <taxon>environmental samples</taxon>
    </lineage>
</organism>
<dbReference type="PROSITE" id="PS51257">
    <property type="entry name" value="PROKAR_LIPOPROTEIN"/>
    <property type="match status" value="1"/>
</dbReference>
<evidence type="ECO:0000256" key="1">
    <source>
        <dbReference type="ARBA" id="ARBA00004418"/>
    </source>
</evidence>
<dbReference type="EMBL" id="HQ191475">
    <property type="protein sequence ID" value="ADN05973.1"/>
    <property type="molecule type" value="Genomic_DNA"/>
</dbReference>